<dbReference type="EMBL" id="CM023484">
    <property type="protein sequence ID" value="KAH6933887.1"/>
    <property type="molecule type" value="Genomic_DNA"/>
</dbReference>
<proteinExistence type="predicted"/>
<protein>
    <submittedName>
        <fullName evidence="1">Uncharacterized protein</fullName>
    </submittedName>
</protein>
<name>A0ACB7SFC2_HYAAI</name>
<accession>A0ACB7SFC2</accession>
<sequence>MLAPRRSGLPQHCAPAHHRRSHTRRCALLARSRLYRSCTHAHRAYRRRAAERRNSDVVARTRRPAGQPDGWLSVLRERAAQQTTREYRMTLIYESKVRSRLGLWVFRRERRSFAVAEGIVSFTLPSLAMRVDQ</sequence>
<dbReference type="Proteomes" id="UP000821845">
    <property type="component" value="Chromosome 4"/>
</dbReference>
<evidence type="ECO:0000313" key="2">
    <source>
        <dbReference type="Proteomes" id="UP000821845"/>
    </source>
</evidence>
<comment type="caution">
    <text evidence="1">The sequence shown here is derived from an EMBL/GenBank/DDBJ whole genome shotgun (WGS) entry which is preliminary data.</text>
</comment>
<organism evidence="1 2">
    <name type="scientific">Hyalomma asiaticum</name>
    <name type="common">Tick</name>
    <dbReference type="NCBI Taxonomy" id="266040"/>
    <lineage>
        <taxon>Eukaryota</taxon>
        <taxon>Metazoa</taxon>
        <taxon>Ecdysozoa</taxon>
        <taxon>Arthropoda</taxon>
        <taxon>Chelicerata</taxon>
        <taxon>Arachnida</taxon>
        <taxon>Acari</taxon>
        <taxon>Parasitiformes</taxon>
        <taxon>Ixodida</taxon>
        <taxon>Ixodoidea</taxon>
        <taxon>Ixodidae</taxon>
        <taxon>Hyalomminae</taxon>
        <taxon>Hyalomma</taxon>
    </lineage>
</organism>
<reference evidence="1" key="1">
    <citation type="submission" date="2020-05" db="EMBL/GenBank/DDBJ databases">
        <title>Large-scale comparative analyses of tick genomes elucidate their genetic diversity and vector capacities.</title>
        <authorList>
            <person name="Jia N."/>
            <person name="Wang J."/>
            <person name="Shi W."/>
            <person name="Du L."/>
            <person name="Sun Y."/>
            <person name="Zhan W."/>
            <person name="Jiang J."/>
            <person name="Wang Q."/>
            <person name="Zhang B."/>
            <person name="Ji P."/>
            <person name="Sakyi L.B."/>
            <person name="Cui X."/>
            <person name="Yuan T."/>
            <person name="Jiang B."/>
            <person name="Yang W."/>
            <person name="Lam T.T.-Y."/>
            <person name="Chang Q."/>
            <person name="Ding S."/>
            <person name="Wang X."/>
            <person name="Zhu J."/>
            <person name="Ruan X."/>
            <person name="Zhao L."/>
            <person name="Wei J."/>
            <person name="Que T."/>
            <person name="Du C."/>
            <person name="Cheng J."/>
            <person name="Dai P."/>
            <person name="Han X."/>
            <person name="Huang E."/>
            <person name="Gao Y."/>
            <person name="Liu J."/>
            <person name="Shao H."/>
            <person name="Ye R."/>
            <person name="Li L."/>
            <person name="Wei W."/>
            <person name="Wang X."/>
            <person name="Wang C."/>
            <person name="Yang T."/>
            <person name="Huo Q."/>
            <person name="Li W."/>
            <person name="Guo W."/>
            <person name="Chen H."/>
            <person name="Zhou L."/>
            <person name="Ni X."/>
            <person name="Tian J."/>
            <person name="Zhou Y."/>
            <person name="Sheng Y."/>
            <person name="Liu T."/>
            <person name="Pan Y."/>
            <person name="Xia L."/>
            <person name="Li J."/>
            <person name="Zhao F."/>
            <person name="Cao W."/>
        </authorList>
    </citation>
    <scope>NUCLEOTIDE SEQUENCE</scope>
    <source>
        <strain evidence="1">Hyas-2018</strain>
    </source>
</reference>
<keyword evidence="2" id="KW-1185">Reference proteome</keyword>
<evidence type="ECO:0000313" key="1">
    <source>
        <dbReference type="EMBL" id="KAH6933887.1"/>
    </source>
</evidence>
<gene>
    <name evidence="1" type="ORF">HPB50_018668</name>
</gene>